<dbReference type="InterPro" id="IPR013974">
    <property type="entry name" value="SAF"/>
</dbReference>
<evidence type="ECO:0000313" key="2">
    <source>
        <dbReference type="EMBL" id="MDC2888281.1"/>
    </source>
</evidence>
<dbReference type="InterPro" id="IPR013132">
    <property type="entry name" value="PseI/NeuA/B-like_N"/>
</dbReference>
<protein>
    <submittedName>
        <fullName evidence="2">Pseudaminic acid synthase</fullName>
        <ecNumber evidence="2">2.5.1.97</ecNumber>
    </submittedName>
</protein>
<dbReference type="RefSeq" id="WP_215962141.1">
    <property type="nucleotide sequence ID" value="NZ_JAQOMS010000002.1"/>
</dbReference>
<dbReference type="Pfam" id="PF03102">
    <property type="entry name" value="NeuB"/>
    <property type="match status" value="1"/>
</dbReference>
<dbReference type="EC" id="2.5.1.97" evidence="2"/>
<dbReference type="Pfam" id="PF08666">
    <property type="entry name" value="SAF"/>
    <property type="match status" value="1"/>
</dbReference>
<dbReference type="GO" id="GO:0016740">
    <property type="term" value="F:transferase activity"/>
    <property type="evidence" value="ECO:0007669"/>
    <property type="project" value="UniProtKB-KW"/>
</dbReference>
<dbReference type="EMBL" id="JAQOMS010000002">
    <property type="protein sequence ID" value="MDC2888281.1"/>
    <property type="molecule type" value="Genomic_DNA"/>
</dbReference>
<dbReference type="PROSITE" id="PS50844">
    <property type="entry name" value="AFP_LIKE"/>
    <property type="match status" value="1"/>
</dbReference>
<keyword evidence="3" id="KW-1185">Reference proteome</keyword>
<organism evidence="2 3">
    <name type="scientific">Psychrosphaera algicola</name>
    <dbReference type="NCBI Taxonomy" id="3023714"/>
    <lineage>
        <taxon>Bacteria</taxon>
        <taxon>Pseudomonadati</taxon>
        <taxon>Pseudomonadota</taxon>
        <taxon>Gammaproteobacteria</taxon>
        <taxon>Alteromonadales</taxon>
        <taxon>Pseudoalteromonadaceae</taxon>
        <taxon>Psychrosphaera</taxon>
    </lineage>
</organism>
<gene>
    <name evidence="2" type="primary">pseI</name>
    <name evidence="2" type="ORF">PN838_05175</name>
</gene>
<comment type="caution">
    <text evidence="2">The sequence shown here is derived from an EMBL/GenBank/DDBJ whole genome shotgun (WGS) entry which is preliminary data.</text>
</comment>
<name>A0ABT5FA54_9GAMM</name>
<dbReference type="InterPro" id="IPR051690">
    <property type="entry name" value="PseI-like"/>
</dbReference>
<dbReference type="InterPro" id="IPR006190">
    <property type="entry name" value="SAF_AFP_Neu5Ac"/>
</dbReference>
<accession>A0ABT5FA54</accession>
<dbReference type="InterPro" id="IPR020030">
    <property type="entry name" value="Pseudaminic_synth_PseI"/>
</dbReference>
<feature type="domain" description="AFP-like" evidence="1">
    <location>
        <begin position="288"/>
        <end position="345"/>
    </location>
</feature>
<dbReference type="NCBIfam" id="TIGR03586">
    <property type="entry name" value="PseI"/>
    <property type="match status" value="1"/>
</dbReference>
<sequence>MLNKSINVNGREINEQASPYIIAEISGNHKGDKERMFHLMREAAKAGFDAVKIQVFNADDMTLDKHDDEFVISSGLWQGRSLYDVYQEAATPESWFDELFAVAREENITLFPSIFSERGLALMEQYHCPIYKIASFEAMDIPLIEKVVATGKPVIISTGIIDDNQIDDLFTHIPNAKELILLHCISNYPAPVESFNLSTMTDIKHRFNCLTGLSDHSVGNTAAVVATALGAVAIEKHITVDQNDGAIDSEFSLPIAEFKRFIQDIRNSHDSLGQVDYSSTSPRKNYRSLYVVTNMKKGDTITYDNVKSIRPGHGLAPKHLDEVIGQPVNQAIQRGTPLDWSHIKS</sequence>
<dbReference type="InterPro" id="IPR057736">
    <property type="entry name" value="SAF_PseI/NeuA/NeuB"/>
</dbReference>
<evidence type="ECO:0000259" key="1">
    <source>
        <dbReference type="PROSITE" id="PS50844"/>
    </source>
</evidence>
<evidence type="ECO:0000313" key="3">
    <source>
        <dbReference type="Proteomes" id="UP001528411"/>
    </source>
</evidence>
<keyword evidence="2" id="KW-0808">Transferase</keyword>
<proteinExistence type="predicted"/>
<dbReference type="CDD" id="cd11615">
    <property type="entry name" value="SAF_NeuB_like"/>
    <property type="match status" value="1"/>
</dbReference>
<dbReference type="Proteomes" id="UP001528411">
    <property type="component" value="Unassembled WGS sequence"/>
</dbReference>
<reference evidence="2 3" key="1">
    <citation type="submission" date="2023-01" db="EMBL/GenBank/DDBJ databases">
        <title>Psychrosphaera sp. nov., isolated from marine algae.</title>
        <authorList>
            <person name="Bayburt H."/>
            <person name="Choi B.J."/>
            <person name="Kim J.M."/>
            <person name="Choi D.G."/>
            <person name="Jeon C.O."/>
        </authorList>
    </citation>
    <scope>NUCLEOTIDE SEQUENCE [LARGE SCALE GENOMIC DNA]</scope>
    <source>
        <strain evidence="2 3">G1-22</strain>
    </source>
</reference>
<dbReference type="PANTHER" id="PTHR42966">
    <property type="entry name" value="N-ACETYLNEURAMINATE SYNTHASE"/>
    <property type="match status" value="1"/>
</dbReference>
<dbReference type="PANTHER" id="PTHR42966:SF2">
    <property type="entry name" value="PSEUDAMINIC ACID SYNTHASE"/>
    <property type="match status" value="1"/>
</dbReference>
<dbReference type="SMART" id="SM00858">
    <property type="entry name" value="SAF"/>
    <property type="match status" value="1"/>
</dbReference>